<proteinExistence type="predicted"/>
<evidence type="ECO:0000313" key="2">
    <source>
        <dbReference type="Proteomes" id="UP000789920"/>
    </source>
</evidence>
<dbReference type="Proteomes" id="UP000789920">
    <property type="component" value="Unassembled WGS sequence"/>
</dbReference>
<feature type="non-terminal residue" evidence="1">
    <location>
        <position position="134"/>
    </location>
</feature>
<reference evidence="1" key="1">
    <citation type="submission" date="2021-06" db="EMBL/GenBank/DDBJ databases">
        <authorList>
            <person name="Kallberg Y."/>
            <person name="Tangrot J."/>
            <person name="Rosling A."/>
        </authorList>
    </citation>
    <scope>NUCLEOTIDE SEQUENCE</scope>
    <source>
        <strain evidence="1">MA461A</strain>
    </source>
</reference>
<name>A0ACA9RT12_9GLOM</name>
<feature type="non-terminal residue" evidence="1">
    <location>
        <position position="1"/>
    </location>
</feature>
<accession>A0ACA9RT12</accession>
<organism evidence="1 2">
    <name type="scientific">Racocetra persica</name>
    <dbReference type="NCBI Taxonomy" id="160502"/>
    <lineage>
        <taxon>Eukaryota</taxon>
        <taxon>Fungi</taxon>
        <taxon>Fungi incertae sedis</taxon>
        <taxon>Mucoromycota</taxon>
        <taxon>Glomeromycotina</taxon>
        <taxon>Glomeromycetes</taxon>
        <taxon>Diversisporales</taxon>
        <taxon>Gigasporaceae</taxon>
        <taxon>Racocetra</taxon>
    </lineage>
</organism>
<protein>
    <submittedName>
        <fullName evidence="1">11770_t:CDS:1</fullName>
    </submittedName>
</protein>
<gene>
    <name evidence="1" type="ORF">RPERSI_LOCUS22519</name>
</gene>
<keyword evidence="2" id="KW-1185">Reference proteome</keyword>
<comment type="caution">
    <text evidence="1">The sequence shown here is derived from an EMBL/GenBank/DDBJ whole genome shotgun (WGS) entry which is preliminary data.</text>
</comment>
<dbReference type="EMBL" id="CAJVQC010068331">
    <property type="protein sequence ID" value="CAG8808027.1"/>
    <property type="molecule type" value="Genomic_DNA"/>
</dbReference>
<sequence>MNFVQQTGVENEFLVLSTSQNNLFYIVNSEIGTCTCPMGMNGAPCKHQGAVAMKFHVRILNFLPSLIPSDRMIFTYIALGQVTKDSSFYASLRVESISQEYSQETRPSNERLLKPLDNEQSESDQTNEVINDTI</sequence>
<evidence type="ECO:0000313" key="1">
    <source>
        <dbReference type="EMBL" id="CAG8808027.1"/>
    </source>
</evidence>